<dbReference type="KEGG" id="dya:Dyak_GE10711"/>
<dbReference type="GO" id="GO:0016740">
    <property type="term" value="F:transferase activity"/>
    <property type="evidence" value="ECO:0007669"/>
    <property type="project" value="UniProtKB-KW"/>
</dbReference>
<evidence type="ECO:0000313" key="2">
    <source>
        <dbReference type="EMBL" id="EDW98765.1"/>
    </source>
</evidence>
<dbReference type="InterPro" id="IPR015897">
    <property type="entry name" value="CHK_kinase-like"/>
</dbReference>
<keyword evidence="3" id="KW-1185">Reference proteome</keyword>
<dbReference type="PANTHER" id="PTHR11012">
    <property type="entry name" value="PROTEIN KINASE-LIKE DOMAIN-CONTAINING"/>
    <property type="match status" value="1"/>
</dbReference>
<dbReference type="OrthoDB" id="191037at2759"/>
<dbReference type="Pfam" id="PF02958">
    <property type="entry name" value="EcKL"/>
    <property type="match status" value="1"/>
</dbReference>
<dbReference type="AlphaFoldDB" id="B4PTM5"/>
<accession>B4PTM5</accession>
<evidence type="ECO:0000259" key="1">
    <source>
        <dbReference type="SMART" id="SM00587"/>
    </source>
</evidence>
<dbReference type="InterPro" id="IPR004119">
    <property type="entry name" value="EcKL"/>
</dbReference>
<dbReference type="PANTHER" id="PTHR11012:SF6">
    <property type="entry name" value="CHK DOMAIN OV1-RELATED"/>
    <property type="match status" value="1"/>
</dbReference>
<reference evidence="2 3" key="2">
    <citation type="journal article" date="2007" name="PLoS Biol.">
        <title>Principles of genome evolution in the Drosophila melanogaster species group.</title>
        <authorList>
            <person name="Ranz J.M."/>
            <person name="Maurin D."/>
            <person name="Chan Y.S."/>
            <person name="von Grotthuss M."/>
            <person name="Hillier L.W."/>
            <person name="Roote J."/>
            <person name="Ashburner M."/>
            <person name="Bergman C.M."/>
        </authorList>
    </citation>
    <scope>NUCLEOTIDE SEQUENCE [LARGE SCALE GENOMIC DNA]</scope>
    <source>
        <strain evidence="3">Tai18E2 / Tucson 14021-0261.01</strain>
    </source>
</reference>
<dbReference type="PhylomeDB" id="B4PTM5"/>
<organism evidence="2 3">
    <name type="scientific">Drosophila yakuba</name>
    <name type="common">Fruit fly</name>
    <dbReference type="NCBI Taxonomy" id="7245"/>
    <lineage>
        <taxon>Eukaryota</taxon>
        <taxon>Metazoa</taxon>
        <taxon>Ecdysozoa</taxon>
        <taxon>Arthropoda</taxon>
        <taxon>Hexapoda</taxon>
        <taxon>Insecta</taxon>
        <taxon>Pterygota</taxon>
        <taxon>Neoptera</taxon>
        <taxon>Endopterygota</taxon>
        <taxon>Diptera</taxon>
        <taxon>Brachycera</taxon>
        <taxon>Muscomorpha</taxon>
        <taxon>Ephydroidea</taxon>
        <taxon>Drosophilidae</taxon>
        <taxon>Drosophila</taxon>
        <taxon>Sophophora</taxon>
    </lineage>
</organism>
<evidence type="ECO:0000313" key="3">
    <source>
        <dbReference type="Proteomes" id="UP000002282"/>
    </source>
</evidence>
<keyword evidence="2" id="KW-0808">Transferase</keyword>
<dbReference type="SMART" id="SM00587">
    <property type="entry name" value="CHK"/>
    <property type="match status" value="1"/>
</dbReference>
<dbReference type="Proteomes" id="UP000002282">
    <property type="component" value="Chromosome 3R"/>
</dbReference>
<reference evidence="2 3" key="1">
    <citation type="journal article" date="2007" name="Nature">
        <title>Evolution of genes and genomes on the Drosophila phylogeny.</title>
        <authorList>
            <consortium name="Drosophila 12 Genomes Consortium"/>
            <person name="Clark A.G."/>
            <person name="Eisen M.B."/>
            <person name="Smith D.R."/>
            <person name="Bergman C.M."/>
            <person name="Oliver B."/>
            <person name="Markow T.A."/>
            <person name="Kaufman T.C."/>
            <person name="Kellis M."/>
            <person name="Gelbart W."/>
            <person name="Iyer V.N."/>
            <person name="Pollard D.A."/>
            <person name="Sackton T.B."/>
            <person name="Larracuente A.M."/>
            <person name="Singh N.D."/>
            <person name="Abad J.P."/>
            <person name="Abt D.N."/>
            <person name="Adryan B."/>
            <person name="Aguade M."/>
            <person name="Akashi H."/>
            <person name="Anderson W.W."/>
            <person name="Aquadro C.F."/>
            <person name="Ardell D.H."/>
            <person name="Arguello R."/>
            <person name="Artieri C.G."/>
            <person name="Barbash D.A."/>
            <person name="Barker D."/>
            <person name="Barsanti P."/>
            <person name="Batterham P."/>
            <person name="Batzoglou S."/>
            <person name="Begun D."/>
            <person name="Bhutkar A."/>
            <person name="Blanco E."/>
            <person name="Bosak S.A."/>
            <person name="Bradley R.K."/>
            <person name="Brand A.D."/>
            <person name="Brent M.R."/>
            <person name="Brooks A.N."/>
            <person name="Brown R.H."/>
            <person name="Butlin R.K."/>
            <person name="Caggese C."/>
            <person name="Calvi B.R."/>
            <person name="Bernardo de Carvalho A."/>
            <person name="Caspi A."/>
            <person name="Castrezana S."/>
            <person name="Celniker S.E."/>
            <person name="Chang J.L."/>
            <person name="Chapple C."/>
            <person name="Chatterji S."/>
            <person name="Chinwalla A."/>
            <person name="Civetta A."/>
            <person name="Clifton S.W."/>
            <person name="Comeron J.M."/>
            <person name="Costello J.C."/>
            <person name="Coyne J.A."/>
            <person name="Daub J."/>
            <person name="David R.G."/>
            <person name="Delcher A.L."/>
            <person name="Delehaunty K."/>
            <person name="Do C.B."/>
            <person name="Ebling H."/>
            <person name="Edwards K."/>
            <person name="Eickbush T."/>
            <person name="Evans J.D."/>
            <person name="Filipski A."/>
            <person name="Findeiss S."/>
            <person name="Freyhult E."/>
            <person name="Fulton L."/>
            <person name="Fulton R."/>
            <person name="Garcia A.C."/>
            <person name="Gardiner A."/>
            <person name="Garfield D.A."/>
            <person name="Garvin B.E."/>
            <person name="Gibson G."/>
            <person name="Gilbert D."/>
            <person name="Gnerre S."/>
            <person name="Godfrey J."/>
            <person name="Good R."/>
            <person name="Gotea V."/>
            <person name="Gravely B."/>
            <person name="Greenberg A.J."/>
            <person name="Griffiths-Jones S."/>
            <person name="Gross S."/>
            <person name="Guigo R."/>
            <person name="Gustafson E.A."/>
            <person name="Haerty W."/>
            <person name="Hahn M.W."/>
            <person name="Halligan D.L."/>
            <person name="Halpern A.L."/>
            <person name="Halter G.M."/>
            <person name="Han M.V."/>
            <person name="Heger A."/>
            <person name="Hillier L."/>
            <person name="Hinrichs A.S."/>
            <person name="Holmes I."/>
            <person name="Hoskins R.A."/>
            <person name="Hubisz M.J."/>
            <person name="Hultmark D."/>
            <person name="Huntley M.A."/>
            <person name="Jaffe D.B."/>
            <person name="Jagadeeshan S."/>
            <person name="Jeck W.R."/>
            <person name="Johnson J."/>
            <person name="Jones C.D."/>
            <person name="Jordan W.C."/>
            <person name="Karpen G.H."/>
            <person name="Kataoka E."/>
            <person name="Keightley P.D."/>
            <person name="Kheradpour P."/>
            <person name="Kirkness E.F."/>
            <person name="Koerich L.B."/>
            <person name="Kristiansen K."/>
            <person name="Kudrna D."/>
            <person name="Kulathinal R.J."/>
            <person name="Kumar S."/>
            <person name="Kwok R."/>
            <person name="Lander E."/>
            <person name="Langley C.H."/>
            <person name="Lapoint R."/>
            <person name="Lazzaro B.P."/>
            <person name="Lee S.J."/>
            <person name="Levesque L."/>
            <person name="Li R."/>
            <person name="Lin C.F."/>
            <person name="Lin M.F."/>
            <person name="Lindblad-Toh K."/>
            <person name="Llopart A."/>
            <person name="Long M."/>
            <person name="Low L."/>
            <person name="Lozovsky E."/>
            <person name="Lu J."/>
            <person name="Luo M."/>
            <person name="Machado C.A."/>
            <person name="Makalowski W."/>
            <person name="Marzo M."/>
            <person name="Matsuda M."/>
            <person name="Matzkin L."/>
            <person name="McAllister B."/>
            <person name="McBride C.S."/>
            <person name="McKernan B."/>
            <person name="McKernan K."/>
            <person name="Mendez-Lago M."/>
            <person name="Minx P."/>
            <person name="Mollenhauer M.U."/>
            <person name="Montooth K."/>
            <person name="Mount S.M."/>
            <person name="Mu X."/>
            <person name="Myers E."/>
            <person name="Negre B."/>
            <person name="Newfeld S."/>
            <person name="Nielsen R."/>
            <person name="Noor M.A."/>
            <person name="O'Grady P."/>
            <person name="Pachter L."/>
            <person name="Papaceit M."/>
            <person name="Parisi M.J."/>
            <person name="Parisi M."/>
            <person name="Parts L."/>
            <person name="Pedersen J.S."/>
            <person name="Pesole G."/>
            <person name="Phillippy A.M."/>
            <person name="Ponting C.P."/>
            <person name="Pop M."/>
            <person name="Porcelli D."/>
            <person name="Powell J.R."/>
            <person name="Prohaska S."/>
            <person name="Pruitt K."/>
            <person name="Puig M."/>
            <person name="Quesneville H."/>
            <person name="Ram K.R."/>
            <person name="Rand D."/>
            <person name="Rasmussen M.D."/>
            <person name="Reed L.K."/>
            <person name="Reenan R."/>
            <person name="Reily A."/>
            <person name="Remington K.A."/>
            <person name="Rieger T.T."/>
            <person name="Ritchie M.G."/>
            <person name="Robin C."/>
            <person name="Rogers Y.H."/>
            <person name="Rohde C."/>
            <person name="Rozas J."/>
            <person name="Rubenfield M.J."/>
            <person name="Ruiz A."/>
            <person name="Russo S."/>
            <person name="Salzberg S.L."/>
            <person name="Sanchez-Gracia A."/>
            <person name="Saranga D.J."/>
            <person name="Sato H."/>
            <person name="Schaeffer S.W."/>
            <person name="Schatz M.C."/>
            <person name="Schlenke T."/>
            <person name="Schwartz R."/>
            <person name="Segarra C."/>
            <person name="Singh R.S."/>
            <person name="Sirot L."/>
            <person name="Sirota M."/>
            <person name="Sisneros N.B."/>
            <person name="Smith C.D."/>
            <person name="Smith T.F."/>
            <person name="Spieth J."/>
            <person name="Stage D.E."/>
            <person name="Stark A."/>
            <person name="Stephan W."/>
            <person name="Strausberg R.L."/>
            <person name="Strempel S."/>
            <person name="Sturgill D."/>
            <person name="Sutton G."/>
            <person name="Sutton G.G."/>
            <person name="Tao W."/>
            <person name="Teichmann S."/>
            <person name="Tobari Y.N."/>
            <person name="Tomimura Y."/>
            <person name="Tsolas J.M."/>
            <person name="Valente V.L."/>
            <person name="Venter E."/>
            <person name="Venter J.C."/>
            <person name="Vicario S."/>
            <person name="Vieira F.G."/>
            <person name="Vilella A.J."/>
            <person name="Villasante A."/>
            <person name="Walenz B."/>
            <person name="Wang J."/>
            <person name="Wasserman M."/>
            <person name="Watts T."/>
            <person name="Wilson D."/>
            <person name="Wilson R.K."/>
            <person name="Wing R.A."/>
            <person name="Wolfner M.F."/>
            <person name="Wong A."/>
            <person name="Wong G.K."/>
            <person name="Wu C.I."/>
            <person name="Wu G."/>
            <person name="Yamamoto D."/>
            <person name="Yang H.P."/>
            <person name="Yang S.P."/>
            <person name="Yorke J.A."/>
            <person name="Yoshida K."/>
            <person name="Zdobnov E."/>
            <person name="Zhang P."/>
            <person name="Zhang Y."/>
            <person name="Zimin A.V."/>
            <person name="Baldwin J."/>
            <person name="Abdouelleil A."/>
            <person name="Abdulkadir J."/>
            <person name="Abebe A."/>
            <person name="Abera B."/>
            <person name="Abreu J."/>
            <person name="Acer S.C."/>
            <person name="Aftuck L."/>
            <person name="Alexander A."/>
            <person name="An P."/>
            <person name="Anderson E."/>
            <person name="Anderson S."/>
            <person name="Arachi H."/>
            <person name="Azer M."/>
            <person name="Bachantsang P."/>
            <person name="Barry A."/>
            <person name="Bayul T."/>
            <person name="Berlin A."/>
            <person name="Bessette D."/>
            <person name="Bloom T."/>
            <person name="Blye J."/>
            <person name="Boguslavskiy L."/>
            <person name="Bonnet C."/>
            <person name="Boukhgalter B."/>
            <person name="Bourzgui I."/>
            <person name="Brown A."/>
            <person name="Cahill P."/>
            <person name="Channer S."/>
            <person name="Cheshatsang Y."/>
            <person name="Chuda L."/>
            <person name="Citroen M."/>
            <person name="Collymore A."/>
            <person name="Cooke P."/>
            <person name="Costello M."/>
            <person name="D'Aco K."/>
            <person name="Daza R."/>
            <person name="De Haan G."/>
            <person name="DeGray S."/>
            <person name="DeMaso C."/>
            <person name="Dhargay N."/>
            <person name="Dooley K."/>
            <person name="Dooley E."/>
            <person name="Doricent M."/>
            <person name="Dorje P."/>
            <person name="Dorjee K."/>
            <person name="Dupes A."/>
            <person name="Elong R."/>
            <person name="Falk J."/>
            <person name="Farina A."/>
            <person name="Faro S."/>
            <person name="Ferguson D."/>
            <person name="Fisher S."/>
            <person name="Foley C.D."/>
            <person name="Franke A."/>
            <person name="Friedrich D."/>
            <person name="Gadbois L."/>
            <person name="Gearin G."/>
            <person name="Gearin C.R."/>
            <person name="Giannoukos G."/>
            <person name="Goode T."/>
            <person name="Graham J."/>
            <person name="Grandbois E."/>
            <person name="Grewal S."/>
            <person name="Gyaltsen K."/>
            <person name="Hafez N."/>
            <person name="Hagos B."/>
            <person name="Hall J."/>
            <person name="Henson C."/>
            <person name="Hollinger A."/>
            <person name="Honan T."/>
            <person name="Huard M.D."/>
            <person name="Hughes L."/>
            <person name="Hurhula B."/>
            <person name="Husby M.E."/>
            <person name="Kamat A."/>
            <person name="Kanga B."/>
            <person name="Kashin S."/>
            <person name="Khazanovich D."/>
            <person name="Kisner P."/>
            <person name="Lance K."/>
            <person name="Lara M."/>
            <person name="Lee W."/>
            <person name="Lennon N."/>
            <person name="Letendre F."/>
            <person name="LeVine R."/>
            <person name="Lipovsky A."/>
            <person name="Liu X."/>
            <person name="Liu J."/>
            <person name="Liu S."/>
            <person name="Lokyitsang T."/>
            <person name="Lokyitsang Y."/>
            <person name="Lubonja R."/>
            <person name="Lui A."/>
            <person name="MacDonald P."/>
            <person name="Magnisalis V."/>
            <person name="Maru K."/>
            <person name="Matthews C."/>
            <person name="McCusker W."/>
            <person name="McDonough S."/>
            <person name="Mehta T."/>
            <person name="Meldrim J."/>
            <person name="Meneus L."/>
            <person name="Mihai O."/>
            <person name="Mihalev A."/>
            <person name="Mihova T."/>
            <person name="Mittelman R."/>
            <person name="Mlenga V."/>
            <person name="Montmayeur A."/>
            <person name="Mulrain L."/>
            <person name="Navidi A."/>
            <person name="Naylor J."/>
            <person name="Negash T."/>
            <person name="Nguyen T."/>
            <person name="Nguyen N."/>
            <person name="Nicol R."/>
            <person name="Norbu C."/>
            <person name="Norbu N."/>
            <person name="Novod N."/>
            <person name="O'Neill B."/>
            <person name="Osman S."/>
            <person name="Markiewicz E."/>
            <person name="Oyono O.L."/>
            <person name="Patti C."/>
            <person name="Phunkhang P."/>
            <person name="Pierre F."/>
            <person name="Priest M."/>
            <person name="Raghuraman S."/>
            <person name="Rege F."/>
            <person name="Reyes R."/>
            <person name="Rise C."/>
            <person name="Rogov P."/>
            <person name="Ross K."/>
            <person name="Ryan E."/>
            <person name="Settipalli S."/>
            <person name="Shea T."/>
            <person name="Sherpa N."/>
            <person name="Shi L."/>
            <person name="Shih D."/>
            <person name="Sparrow T."/>
            <person name="Spaulding J."/>
            <person name="Stalker J."/>
            <person name="Stange-Thomann N."/>
            <person name="Stavropoulos S."/>
            <person name="Stone C."/>
            <person name="Strader C."/>
            <person name="Tesfaye S."/>
            <person name="Thomson T."/>
            <person name="Thoulutsang Y."/>
            <person name="Thoulutsang D."/>
            <person name="Topham K."/>
            <person name="Topping I."/>
            <person name="Tsamla T."/>
            <person name="Vassiliev H."/>
            <person name="Vo A."/>
            <person name="Wangchuk T."/>
            <person name="Wangdi T."/>
            <person name="Weiand M."/>
            <person name="Wilkinson J."/>
            <person name="Wilson A."/>
            <person name="Yadav S."/>
            <person name="Young G."/>
            <person name="Yu Q."/>
            <person name="Zembek L."/>
            <person name="Zhong D."/>
            <person name="Zimmer A."/>
            <person name="Zwirko Z."/>
            <person name="Jaffe D.B."/>
            <person name="Alvarez P."/>
            <person name="Brockman W."/>
            <person name="Butler J."/>
            <person name="Chin C."/>
            <person name="Gnerre S."/>
            <person name="Grabherr M."/>
            <person name="Kleber M."/>
            <person name="Mauceli E."/>
            <person name="MacCallum I."/>
        </authorList>
    </citation>
    <scope>NUCLEOTIDE SEQUENCE [LARGE SCALE GENOMIC DNA]</scope>
    <source>
        <strain evidence="3">Tai18E2 / Tucson 14021-0261.01</strain>
    </source>
</reference>
<dbReference type="OMA" id="HYILMED"/>
<dbReference type="HOGENOM" id="CLU_010718_0_0_1"/>
<gene>
    <name evidence="2" type="primary">Dyak\GE10711</name>
    <name evidence="2" type="synonym">dyak_GLEANR_10611</name>
    <name evidence="2" type="synonym">GE10711</name>
    <name evidence="2" type="ORF">Dyak_GE10711</name>
</gene>
<dbReference type="InterPro" id="IPR011009">
    <property type="entry name" value="Kinase-like_dom_sf"/>
</dbReference>
<dbReference type="eggNOG" id="ENOG502RZD1">
    <property type="taxonomic scope" value="Eukaryota"/>
</dbReference>
<feature type="domain" description="CHK kinase-like" evidence="1">
    <location>
        <begin position="130"/>
        <end position="320"/>
    </location>
</feature>
<sequence length="400" mass="46358">MKVPKIPDWVSALSLNQAVHSVLEDVDQIMSVIPGVHLIQFRNCTVLLPIRVKVQLQDSTVKNLFFLLKAQHGSDLQAMVMNQLKMFQREQQVYHNVLPKFEALYKEVGKEVSFGPRAFKLDYNIGVQYVLLEDLKSKHYKNVERQDGFNKLCLKQVLKKLAQFHAASVVCVEKHGAFSKLLANGVYTKANQSILQDLNDPETFLSQLRRWRLGDHFHKRFVEKEKDLVDGLLKLHATDSNEFNVLNHCDCWVNNVMFKFDDTGHVEDTVLLDFQLVKYGSPALDLYYTILSSAEKDVKLAQFDNMVQYYFYHLLENLRALKFQGSLPQLQHIRDALNKNGLAAYVVVTRALPITMMNQFEDEVNERYASKMKCAMFTSRKYIQAMKDILPWMEERSLLN</sequence>
<name>B4PTM5_DROYA</name>
<dbReference type="SUPFAM" id="SSF56112">
    <property type="entry name" value="Protein kinase-like (PK-like)"/>
    <property type="match status" value="1"/>
</dbReference>
<dbReference type="Gene3D" id="3.90.1200.10">
    <property type="match status" value="1"/>
</dbReference>
<proteinExistence type="predicted"/>
<protein>
    <recommendedName>
        <fullName evidence="1">CHK kinase-like domain-containing protein</fullName>
    </recommendedName>
</protein>
<dbReference type="EMBL" id="CM000160">
    <property type="protein sequence ID" value="EDW98765.1"/>
    <property type="molecule type" value="Genomic_DNA"/>
</dbReference>